<dbReference type="AlphaFoldDB" id="A0A4Q1SI49"/>
<dbReference type="NCBIfam" id="TIGR01552">
    <property type="entry name" value="phd_fam"/>
    <property type="match status" value="1"/>
</dbReference>
<dbReference type="EMBL" id="SDMK01000001">
    <property type="protein sequence ID" value="RXS97057.1"/>
    <property type="molecule type" value="Genomic_DNA"/>
</dbReference>
<comment type="similarity">
    <text evidence="1">Belongs to the phD/YefM antitoxin family.</text>
</comment>
<dbReference type="Gene3D" id="3.40.1620.10">
    <property type="entry name" value="YefM-like domain"/>
    <property type="match status" value="1"/>
</dbReference>
<name>A0A4Q1SI49_9BACT</name>
<keyword evidence="3" id="KW-1185">Reference proteome</keyword>
<dbReference type="InterPro" id="IPR036165">
    <property type="entry name" value="YefM-like_sf"/>
</dbReference>
<reference evidence="2 3" key="1">
    <citation type="journal article" date="2016" name="Int. J. Syst. Evol. Microbiol.">
        <title>Acidipila dinghuensis sp. nov., an acidobacterium isolated from forest soil.</title>
        <authorList>
            <person name="Jiang Y.W."/>
            <person name="Wang J."/>
            <person name="Chen M.H."/>
            <person name="Lv Y.Y."/>
            <person name="Qiu L.H."/>
        </authorList>
    </citation>
    <scope>NUCLEOTIDE SEQUENCE [LARGE SCALE GENOMIC DNA]</scope>
    <source>
        <strain evidence="2 3">DHOF10</strain>
    </source>
</reference>
<accession>A0A4Q1SI49</accession>
<dbReference type="SUPFAM" id="SSF143120">
    <property type="entry name" value="YefM-like"/>
    <property type="match status" value="1"/>
</dbReference>
<proteinExistence type="inferred from homology"/>
<dbReference type="Proteomes" id="UP000290253">
    <property type="component" value="Unassembled WGS sequence"/>
</dbReference>
<organism evidence="2 3">
    <name type="scientific">Silvibacterium dinghuense</name>
    <dbReference type="NCBI Taxonomy" id="1560006"/>
    <lineage>
        <taxon>Bacteria</taxon>
        <taxon>Pseudomonadati</taxon>
        <taxon>Acidobacteriota</taxon>
        <taxon>Terriglobia</taxon>
        <taxon>Terriglobales</taxon>
        <taxon>Acidobacteriaceae</taxon>
        <taxon>Silvibacterium</taxon>
    </lineage>
</organism>
<protein>
    <submittedName>
        <fullName evidence="2">Type II toxin-antitoxin system prevent-host-death family antitoxin</fullName>
    </submittedName>
</protein>
<dbReference type="OrthoDB" id="9800503at2"/>
<sequence length="100" mass="11155">MASATVFEAKTRLSELIRKALAGETVIITSGRDKKPVVRLEPIEPVKKPQRLGFLYDPNFKLGDAFWEPLSDVEMGIASDPFDEVIRAGMRSSESDRDSE</sequence>
<evidence type="ECO:0000313" key="2">
    <source>
        <dbReference type="EMBL" id="RXS97057.1"/>
    </source>
</evidence>
<dbReference type="RefSeq" id="WP_129206837.1">
    <property type="nucleotide sequence ID" value="NZ_BMGU01000001.1"/>
</dbReference>
<evidence type="ECO:0000256" key="1">
    <source>
        <dbReference type="ARBA" id="ARBA00009981"/>
    </source>
</evidence>
<gene>
    <name evidence="2" type="ORF">ESZ00_03775</name>
</gene>
<evidence type="ECO:0000313" key="3">
    <source>
        <dbReference type="Proteomes" id="UP000290253"/>
    </source>
</evidence>
<comment type="caution">
    <text evidence="2">The sequence shown here is derived from an EMBL/GenBank/DDBJ whole genome shotgun (WGS) entry which is preliminary data.</text>
</comment>